<evidence type="ECO:0000256" key="3">
    <source>
        <dbReference type="ARBA" id="ARBA00022448"/>
    </source>
</evidence>
<reference evidence="6" key="2">
    <citation type="submission" date="2021-04" db="EMBL/GenBank/DDBJ databases">
        <authorList>
            <person name="Gilroy R."/>
        </authorList>
    </citation>
    <scope>NUCLEOTIDE SEQUENCE</scope>
    <source>
        <strain evidence="6">CHK199-9574</strain>
    </source>
</reference>
<dbReference type="EMBL" id="DXCO01000038">
    <property type="protein sequence ID" value="HIY78604.1"/>
    <property type="molecule type" value="Genomic_DNA"/>
</dbReference>
<dbReference type="Proteomes" id="UP000824135">
    <property type="component" value="Unassembled WGS sequence"/>
</dbReference>
<dbReference type="Pfam" id="PF13416">
    <property type="entry name" value="SBP_bac_8"/>
    <property type="match status" value="1"/>
</dbReference>
<dbReference type="AlphaFoldDB" id="A0A9D1Z8L7"/>
<proteinExistence type="inferred from homology"/>
<gene>
    <name evidence="6" type="ORF">H9728_06125</name>
</gene>
<dbReference type="GO" id="GO:0030313">
    <property type="term" value="C:cell envelope"/>
    <property type="evidence" value="ECO:0007669"/>
    <property type="project" value="UniProtKB-SubCell"/>
</dbReference>
<dbReference type="PANTHER" id="PTHR43649:SF31">
    <property type="entry name" value="SN-GLYCEROL-3-PHOSPHATE-BINDING PERIPLASMIC PROTEIN UGPB"/>
    <property type="match status" value="1"/>
</dbReference>
<name>A0A9D1Z8L7_9FIRM</name>
<dbReference type="SUPFAM" id="SSF53850">
    <property type="entry name" value="Periplasmic binding protein-like II"/>
    <property type="match status" value="1"/>
</dbReference>
<evidence type="ECO:0000256" key="1">
    <source>
        <dbReference type="ARBA" id="ARBA00004196"/>
    </source>
</evidence>
<dbReference type="PROSITE" id="PS51257">
    <property type="entry name" value="PROKAR_LIPOPROTEIN"/>
    <property type="match status" value="1"/>
</dbReference>
<dbReference type="InterPro" id="IPR050490">
    <property type="entry name" value="Bact_solute-bd_prot1"/>
</dbReference>
<comment type="subcellular location">
    <subcellularLocation>
        <location evidence="1">Cell envelope</location>
    </subcellularLocation>
</comment>
<reference evidence="6" key="1">
    <citation type="journal article" date="2021" name="PeerJ">
        <title>Extensive microbial diversity within the chicken gut microbiome revealed by metagenomics and culture.</title>
        <authorList>
            <person name="Gilroy R."/>
            <person name="Ravi A."/>
            <person name="Getino M."/>
            <person name="Pursley I."/>
            <person name="Horton D.L."/>
            <person name="Alikhan N.F."/>
            <person name="Baker D."/>
            <person name="Gharbi K."/>
            <person name="Hall N."/>
            <person name="Watson M."/>
            <person name="Adriaenssens E.M."/>
            <person name="Foster-Nyarko E."/>
            <person name="Jarju S."/>
            <person name="Secka A."/>
            <person name="Antonio M."/>
            <person name="Oren A."/>
            <person name="Chaudhuri R.R."/>
            <person name="La Ragione R."/>
            <person name="Hildebrand F."/>
            <person name="Pallen M.J."/>
        </authorList>
    </citation>
    <scope>NUCLEOTIDE SEQUENCE</scope>
    <source>
        <strain evidence="6">CHK199-9574</strain>
    </source>
</reference>
<evidence type="ECO:0000256" key="4">
    <source>
        <dbReference type="ARBA" id="ARBA00022729"/>
    </source>
</evidence>
<dbReference type="PANTHER" id="PTHR43649">
    <property type="entry name" value="ARABINOSE-BINDING PROTEIN-RELATED"/>
    <property type="match status" value="1"/>
</dbReference>
<protein>
    <submittedName>
        <fullName evidence="6">ABC transporter substrate-binding protein</fullName>
    </submittedName>
</protein>
<sequence>MKKFIAVLLGALMLFSLAAMTACKKESGETLNEAGYYEGNLEIRIVKAGYGVQWLYDIVDAYEKEYPGATAHITETSDRDSIAARVRSSANDSDIVVSVDSMFNNQADGYFYDLSNVFDSVQDGYDKPLRERMNQSIRKYFETEDGKIYQMPWQTGYQGFLYNKTVLDDLFGEKGYTLPRTTTELNELCARVWSESNQQVYPVSMTTQESYLQNVFHGLWYQYSGERRDYYFQGYYPQQNEDGTVTYVASKTKEDLDKTFSDPGREKALEALYSLCVSVELGGYAHDESNYMTFQEAQKAFIGYGYGSNPKKCAFMVNGDWFYKEMEDECIEKNADIRFMKMPILSAVTETLETENVSEETLRSVVDAVDANEPWSASLGVSENDYRRISTLRYTALVTGDDHVIVVPRLNKNGTRFNLVEQFLKFLVSDEAQALFVMDQRGLNMPYGFNTDGFSFNTFTDSVKEVTGDNYNMITYNDKYPFIYAGGISDVGYAESMFFKKEETAKQLLDRFKTRNLNRADTFLKLVV</sequence>
<evidence type="ECO:0000256" key="5">
    <source>
        <dbReference type="SAM" id="SignalP"/>
    </source>
</evidence>
<dbReference type="InterPro" id="IPR006059">
    <property type="entry name" value="SBP"/>
</dbReference>
<dbReference type="Gene3D" id="3.40.190.10">
    <property type="entry name" value="Periplasmic binding protein-like II"/>
    <property type="match status" value="1"/>
</dbReference>
<evidence type="ECO:0000313" key="6">
    <source>
        <dbReference type="EMBL" id="HIY78604.1"/>
    </source>
</evidence>
<keyword evidence="4 5" id="KW-0732">Signal</keyword>
<evidence type="ECO:0000256" key="2">
    <source>
        <dbReference type="ARBA" id="ARBA00008520"/>
    </source>
</evidence>
<comment type="similarity">
    <text evidence="2">Belongs to the bacterial solute-binding protein 1 family.</text>
</comment>
<evidence type="ECO:0000313" key="7">
    <source>
        <dbReference type="Proteomes" id="UP000824135"/>
    </source>
</evidence>
<keyword evidence="3" id="KW-0813">Transport</keyword>
<feature type="chain" id="PRO_5039542540" evidence="5">
    <location>
        <begin position="22"/>
        <end position="528"/>
    </location>
</feature>
<feature type="signal peptide" evidence="5">
    <location>
        <begin position="1"/>
        <end position="21"/>
    </location>
</feature>
<comment type="caution">
    <text evidence="6">The sequence shown here is derived from an EMBL/GenBank/DDBJ whole genome shotgun (WGS) entry which is preliminary data.</text>
</comment>
<accession>A0A9D1Z8L7</accession>
<organism evidence="6 7">
    <name type="scientific">Candidatus Borkfalkia excrementavium</name>
    <dbReference type="NCBI Taxonomy" id="2838505"/>
    <lineage>
        <taxon>Bacteria</taxon>
        <taxon>Bacillati</taxon>
        <taxon>Bacillota</taxon>
        <taxon>Clostridia</taxon>
        <taxon>Christensenellales</taxon>
        <taxon>Christensenellaceae</taxon>
        <taxon>Candidatus Borkfalkia</taxon>
    </lineage>
</organism>